<keyword evidence="5 7" id="KW-0597">Phosphoprotein</keyword>
<feature type="domain" description="Response regulatory" evidence="9">
    <location>
        <begin position="10"/>
        <end position="127"/>
    </location>
</feature>
<dbReference type="PIRSF" id="PIRSF000876">
    <property type="entry name" value="RR_chemtxs_CheB"/>
    <property type="match status" value="1"/>
</dbReference>
<dbReference type="SUPFAM" id="SSF52738">
    <property type="entry name" value="Methylesterase CheB, C-terminal domain"/>
    <property type="match status" value="1"/>
</dbReference>
<evidence type="ECO:0000256" key="4">
    <source>
        <dbReference type="ARBA" id="ARBA00048267"/>
    </source>
</evidence>
<gene>
    <name evidence="5" type="primary">cheB</name>
    <name evidence="11" type="ORF">G4L39_02350</name>
</gene>
<dbReference type="InterPro" id="IPR035909">
    <property type="entry name" value="CheB_C"/>
</dbReference>
<dbReference type="Pfam" id="PF00072">
    <property type="entry name" value="Response_reg"/>
    <property type="match status" value="1"/>
</dbReference>
<evidence type="ECO:0000313" key="12">
    <source>
        <dbReference type="Proteomes" id="UP000477311"/>
    </source>
</evidence>
<dbReference type="Gene3D" id="3.40.50.2300">
    <property type="match status" value="1"/>
</dbReference>
<feature type="active site" evidence="5 6">
    <location>
        <position position="297"/>
    </location>
</feature>
<dbReference type="PANTHER" id="PTHR42872">
    <property type="entry name" value="PROTEIN-GLUTAMATE METHYLESTERASE/PROTEIN-GLUTAMINE GLUTAMINASE"/>
    <property type="match status" value="1"/>
</dbReference>
<feature type="active site" evidence="5 6">
    <location>
        <position position="175"/>
    </location>
</feature>
<dbReference type="Pfam" id="PF01339">
    <property type="entry name" value="CheB_methylest"/>
    <property type="match status" value="1"/>
</dbReference>
<evidence type="ECO:0000256" key="2">
    <source>
        <dbReference type="ARBA" id="ARBA00022500"/>
    </source>
</evidence>
<name>A0A6M1RDQ5_9BACT</name>
<dbReference type="RefSeq" id="WP_165105594.1">
    <property type="nucleotide sequence ID" value="NZ_JAAKYA010000012.1"/>
</dbReference>
<evidence type="ECO:0000259" key="10">
    <source>
        <dbReference type="PROSITE" id="PS50122"/>
    </source>
</evidence>
<dbReference type="PROSITE" id="PS50110">
    <property type="entry name" value="RESPONSE_REGULATORY"/>
    <property type="match status" value="1"/>
</dbReference>
<comment type="catalytic activity">
    <reaction evidence="4 5">
        <text>[protein]-L-glutamate 5-O-methyl ester + H2O = L-glutamyl-[protein] + methanol + H(+)</text>
        <dbReference type="Rhea" id="RHEA:23236"/>
        <dbReference type="Rhea" id="RHEA-COMP:10208"/>
        <dbReference type="Rhea" id="RHEA-COMP:10311"/>
        <dbReference type="ChEBI" id="CHEBI:15377"/>
        <dbReference type="ChEBI" id="CHEBI:15378"/>
        <dbReference type="ChEBI" id="CHEBI:17790"/>
        <dbReference type="ChEBI" id="CHEBI:29973"/>
        <dbReference type="ChEBI" id="CHEBI:82795"/>
        <dbReference type="EC" id="3.1.1.61"/>
    </reaction>
</comment>
<keyword evidence="1 5" id="KW-0963">Cytoplasm</keyword>
<feature type="domain" description="CheB-type methylesterase" evidence="10">
    <location>
        <begin position="163"/>
        <end position="355"/>
    </location>
</feature>
<sequence>MTHPTTKPIRVLVVDDSAVVRKALADALAQDPEIEVVGTASDPYVAREKILQLKPDVLTLDIEMPRMDGLTFLRILQQHYPLPVVVVSSLTQTGSEAALAALEAGAVDVLGKPGSAWSIGNLGPQLIQRVKAAAQARIRPAPPPSSSGPARGISRLTAISSTPVHPWHVILIGASTGGTEAIREILTRLPAGLPPILIVQHIPPVFSKAFADRLSQCCAFPVREAAQNDVPRPGSALVAPGDYHMYLTQTAGQLRIRLDQAPPLHHTRPAVDHLFRSAATAVGRHITAVLLTGMGSDGAEGMLAIKRAGGITIAQNEETCVVFGMPRAAIKLGAVDHVLPLSQIPEAILKAVAQPRVPGGGGATTPAAKPACEPAQNV</sequence>
<dbReference type="InterPro" id="IPR011006">
    <property type="entry name" value="CheY-like_superfamily"/>
</dbReference>
<dbReference type="EC" id="3.5.1.44" evidence="5"/>
<keyword evidence="3 5" id="KW-0378">Hydrolase</keyword>
<evidence type="ECO:0000256" key="7">
    <source>
        <dbReference type="PROSITE-ProRule" id="PRU00169"/>
    </source>
</evidence>
<feature type="modified residue" description="4-aspartylphosphate" evidence="5 7">
    <location>
        <position position="61"/>
    </location>
</feature>
<keyword evidence="2 5" id="KW-0145">Chemotaxis</keyword>
<evidence type="ECO:0000256" key="8">
    <source>
        <dbReference type="SAM" id="MobiDB-lite"/>
    </source>
</evidence>
<dbReference type="HAMAP" id="MF_00099">
    <property type="entry name" value="CheB_chemtxs"/>
    <property type="match status" value="1"/>
</dbReference>
<reference evidence="11 12" key="1">
    <citation type="submission" date="2020-02" db="EMBL/GenBank/DDBJ databases">
        <title>Draft genome sequence of Limisphaera ngatamarikiensis NGM72.4T, a thermophilic Verrucomicrobia grouped in subdivision 3.</title>
        <authorList>
            <person name="Carere C.R."/>
            <person name="Steen J."/>
            <person name="Hugenholtz P."/>
            <person name="Stott M.B."/>
        </authorList>
    </citation>
    <scope>NUCLEOTIDE SEQUENCE [LARGE SCALE GENOMIC DNA]</scope>
    <source>
        <strain evidence="11 12">NGM72.4</strain>
    </source>
</reference>
<dbReference type="InterPro" id="IPR001789">
    <property type="entry name" value="Sig_transdc_resp-reg_receiver"/>
</dbReference>
<dbReference type="PANTHER" id="PTHR42872:SF6">
    <property type="entry name" value="PROTEIN-GLUTAMATE METHYLESTERASE_PROTEIN-GLUTAMINE GLUTAMINASE"/>
    <property type="match status" value="1"/>
</dbReference>
<dbReference type="NCBIfam" id="NF001965">
    <property type="entry name" value="PRK00742.1"/>
    <property type="match status" value="1"/>
</dbReference>
<dbReference type="PROSITE" id="PS50122">
    <property type="entry name" value="CHEB"/>
    <property type="match status" value="1"/>
</dbReference>
<dbReference type="CDD" id="cd17541">
    <property type="entry name" value="REC_CheB-like"/>
    <property type="match status" value="1"/>
</dbReference>
<dbReference type="SMART" id="SM00448">
    <property type="entry name" value="REC"/>
    <property type="match status" value="1"/>
</dbReference>
<dbReference type="GO" id="GO:0008984">
    <property type="term" value="F:protein-glutamate methylesterase activity"/>
    <property type="evidence" value="ECO:0007669"/>
    <property type="project" value="UniProtKB-UniRule"/>
</dbReference>
<dbReference type="Proteomes" id="UP000477311">
    <property type="component" value="Unassembled WGS sequence"/>
</dbReference>
<dbReference type="SUPFAM" id="SSF52172">
    <property type="entry name" value="CheY-like"/>
    <property type="match status" value="1"/>
</dbReference>
<keyword evidence="12" id="KW-1185">Reference proteome</keyword>
<protein>
    <recommendedName>
        <fullName evidence="5">Protein-glutamate methylesterase/protein-glutamine glutaminase</fullName>
        <ecNumber evidence="5">3.1.1.61</ecNumber>
        <ecNumber evidence="5">3.5.1.44</ecNumber>
    </recommendedName>
</protein>
<comment type="domain">
    <text evidence="5">Contains a C-terminal catalytic domain, and an N-terminal region which modulates catalytic activity.</text>
</comment>
<feature type="active site" evidence="5 6">
    <location>
        <position position="201"/>
    </location>
</feature>
<dbReference type="InterPro" id="IPR000673">
    <property type="entry name" value="Sig_transdc_resp-reg_Me-estase"/>
</dbReference>
<dbReference type="CDD" id="cd16432">
    <property type="entry name" value="CheB_Rec"/>
    <property type="match status" value="1"/>
</dbReference>
<comment type="caution">
    <text evidence="11">The sequence shown here is derived from an EMBL/GenBank/DDBJ whole genome shotgun (WGS) entry which is preliminary data.</text>
</comment>
<evidence type="ECO:0000256" key="1">
    <source>
        <dbReference type="ARBA" id="ARBA00022490"/>
    </source>
</evidence>
<dbReference type="GO" id="GO:0000156">
    <property type="term" value="F:phosphorelay response regulator activity"/>
    <property type="evidence" value="ECO:0007669"/>
    <property type="project" value="InterPro"/>
</dbReference>
<dbReference type="Gene3D" id="3.40.50.180">
    <property type="entry name" value="Methylesterase CheB, C-terminal domain"/>
    <property type="match status" value="1"/>
</dbReference>
<organism evidence="11 12">
    <name type="scientific">Limisphaera ngatamarikiensis</name>
    <dbReference type="NCBI Taxonomy" id="1324935"/>
    <lineage>
        <taxon>Bacteria</taxon>
        <taxon>Pseudomonadati</taxon>
        <taxon>Verrucomicrobiota</taxon>
        <taxon>Verrucomicrobiia</taxon>
        <taxon>Limisphaerales</taxon>
        <taxon>Limisphaeraceae</taxon>
        <taxon>Limisphaera</taxon>
    </lineage>
</organism>
<dbReference type="InterPro" id="IPR008248">
    <property type="entry name" value="CheB-like"/>
</dbReference>
<evidence type="ECO:0000256" key="6">
    <source>
        <dbReference type="PROSITE-ProRule" id="PRU00050"/>
    </source>
</evidence>
<dbReference type="NCBIfam" id="NF009206">
    <property type="entry name" value="PRK12555.1"/>
    <property type="match status" value="1"/>
</dbReference>
<evidence type="ECO:0000256" key="5">
    <source>
        <dbReference type="HAMAP-Rule" id="MF_00099"/>
    </source>
</evidence>
<evidence type="ECO:0000256" key="3">
    <source>
        <dbReference type="ARBA" id="ARBA00022801"/>
    </source>
</evidence>
<dbReference type="EC" id="3.1.1.61" evidence="5"/>
<proteinExistence type="inferred from homology"/>
<dbReference type="EMBL" id="JAAKYA010000012">
    <property type="protein sequence ID" value="NGO38238.1"/>
    <property type="molecule type" value="Genomic_DNA"/>
</dbReference>
<evidence type="ECO:0000313" key="11">
    <source>
        <dbReference type="EMBL" id="NGO38238.1"/>
    </source>
</evidence>
<dbReference type="GO" id="GO:0005737">
    <property type="term" value="C:cytoplasm"/>
    <property type="evidence" value="ECO:0007669"/>
    <property type="project" value="UniProtKB-SubCell"/>
</dbReference>
<accession>A0A6M1RDQ5</accession>
<dbReference type="AlphaFoldDB" id="A0A6M1RDQ5"/>
<evidence type="ECO:0000259" key="9">
    <source>
        <dbReference type="PROSITE" id="PS50110"/>
    </source>
</evidence>
<dbReference type="GO" id="GO:0006935">
    <property type="term" value="P:chemotaxis"/>
    <property type="evidence" value="ECO:0007669"/>
    <property type="project" value="UniProtKB-UniRule"/>
</dbReference>
<comment type="subcellular location">
    <subcellularLocation>
        <location evidence="5">Cytoplasm</location>
    </subcellularLocation>
</comment>
<dbReference type="GO" id="GO:0050568">
    <property type="term" value="F:protein-glutamine glutaminase activity"/>
    <property type="evidence" value="ECO:0007669"/>
    <property type="project" value="UniProtKB-UniRule"/>
</dbReference>
<comment type="catalytic activity">
    <reaction evidence="5">
        <text>L-glutaminyl-[protein] + H2O = L-glutamyl-[protein] + NH4(+)</text>
        <dbReference type="Rhea" id="RHEA:16441"/>
        <dbReference type="Rhea" id="RHEA-COMP:10207"/>
        <dbReference type="Rhea" id="RHEA-COMP:10208"/>
        <dbReference type="ChEBI" id="CHEBI:15377"/>
        <dbReference type="ChEBI" id="CHEBI:28938"/>
        <dbReference type="ChEBI" id="CHEBI:29973"/>
        <dbReference type="ChEBI" id="CHEBI:30011"/>
        <dbReference type="EC" id="3.5.1.44"/>
    </reaction>
</comment>
<feature type="region of interest" description="Disordered" evidence="8">
    <location>
        <begin position="359"/>
        <end position="378"/>
    </location>
</feature>
<comment type="similarity">
    <text evidence="5">Belongs to the CheB family.</text>
</comment>
<comment type="PTM">
    <text evidence="5">Phosphorylated by CheA. Phosphorylation of the N-terminal regulatory domain activates the methylesterase activity.</text>
</comment>
<comment type="function">
    <text evidence="5">Involved in chemotaxis. Part of a chemotaxis signal transduction system that modulates chemotaxis in response to various stimuli. Catalyzes the demethylation of specific methylglutamate residues introduced into the chemoreceptors (methyl-accepting chemotaxis proteins or MCP) by CheR. Also mediates the irreversible deamidation of specific glutamine residues to glutamic acid.</text>
</comment>